<dbReference type="SUPFAM" id="SSF55729">
    <property type="entry name" value="Acyl-CoA N-acyltransferases (Nat)"/>
    <property type="match status" value="1"/>
</dbReference>
<keyword evidence="2" id="KW-0808">Transferase</keyword>
<comment type="caution">
    <text evidence="2">The sequence shown here is derived from an EMBL/GenBank/DDBJ whole genome shotgun (WGS) entry which is preliminary data.</text>
</comment>
<dbReference type="Gene3D" id="3.40.630.30">
    <property type="match status" value="1"/>
</dbReference>
<dbReference type="EMBL" id="JRWP01000043">
    <property type="protein sequence ID" value="KGY07543.1"/>
    <property type="molecule type" value="Genomic_DNA"/>
</dbReference>
<reference evidence="2 3" key="1">
    <citation type="submission" date="2014-10" db="EMBL/GenBank/DDBJ databases">
        <title>Genome sequencing of Vibrio sinaloensis T08.</title>
        <authorList>
            <person name="Chan K.-G."/>
            <person name="Mohamad N.I."/>
        </authorList>
    </citation>
    <scope>NUCLEOTIDE SEQUENCE [LARGE SCALE GENOMIC DNA]</scope>
    <source>
        <strain evidence="2 3">T08</strain>
    </source>
</reference>
<dbReference type="OrthoDB" id="1178186at2"/>
<dbReference type="InterPro" id="IPR016181">
    <property type="entry name" value="Acyl_CoA_acyltransferase"/>
</dbReference>
<dbReference type="GO" id="GO:0016747">
    <property type="term" value="F:acyltransferase activity, transferring groups other than amino-acyl groups"/>
    <property type="evidence" value="ECO:0007669"/>
    <property type="project" value="InterPro"/>
</dbReference>
<feature type="domain" description="N-acetyltransferase" evidence="1">
    <location>
        <begin position="1"/>
        <end position="132"/>
    </location>
</feature>
<organism evidence="2 3">
    <name type="scientific">Photobacterium sp. (strain ATCC 43367)</name>
    <dbReference type="NCBI Taxonomy" id="379097"/>
    <lineage>
        <taxon>Bacteria</taxon>
        <taxon>Pseudomonadati</taxon>
        <taxon>Pseudomonadota</taxon>
        <taxon>Gammaproteobacteria</taxon>
        <taxon>Vibrionales</taxon>
        <taxon>Vibrionaceae</taxon>
        <taxon>Vibrio</taxon>
        <taxon>Vibrio oreintalis group</taxon>
    </lineage>
</organism>
<name>A0A0A5JHY1_PHOS4</name>
<proteinExistence type="predicted"/>
<evidence type="ECO:0000259" key="1">
    <source>
        <dbReference type="PROSITE" id="PS51186"/>
    </source>
</evidence>
<sequence>MDIRLISAEETLPIRHAVLWPTKSISFCRVSDDDKGLHYGAYRHGELVSVASIFNSGKVSRLRKFATRSEFQGQGIGKAMLTCIISDLKASGVEHFWCDARISATGIYAKFGLQPEGECFYKGDVAYTKMAVSWLGKPHKSTCT</sequence>
<gene>
    <name evidence="2" type="ORF">NM06_16415</name>
</gene>
<protein>
    <submittedName>
        <fullName evidence="2">GNAT family acetyltransferase</fullName>
    </submittedName>
</protein>
<evidence type="ECO:0000313" key="3">
    <source>
        <dbReference type="Proteomes" id="UP000030451"/>
    </source>
</evidence>
<evidence type="ECO:0000313" key="2">
    <source>
        <dbReference type="EMBL" id="KGY07543.1"/>
    </source>
</evidence>
<dbReference type="STRING" id="379097.SE23_03305"/>
<dbReference type="Proteomes" id="UP000030451">
    <property type="component" value="Unassembled WGS sequence"/>
</dbReference>
<dbReference type="Pfam" id="PF13673">
    <property type="entry name" value="Acetyltransf_10"/>
    <property type="match status" value="1"/>
</dbReference>
<dbReference type="RefSeq" id="WP_038192223.1">
    <property type="nucleotide sequence ID" value="NZ_JRWP01000043.1"/>
</dbReference>
<dbReference type="PROSITE" id="PS51186">
    <property type="entry name" value="GNAT"/>
    <property type="match status" value="1"/>
</dbReference>
<dbReference type="CDD" id="cd04301">
    <property type="entry name" value="NAT_SF"/>
    <property type="match status" value="1"/>
</dbReference>
<dbReference type="InterPro" id="IPR000182">
    <property type="entry name" value="GNAT_dom"/>
</dbReference>
<dbReference type="AlphaFoldDB" id="A0A0A5JHY1"/>
<accession>A0A0A5JHY1</accession>